<evidence type="ECO:0000313" key="2">
    <source>
        <dbReference type="EMBL" id="SEE28738.1"/>
    </source>
</evidence>
<feature type="region of interest" description="Disordered" evidence="1">
    <location>
        <begin position="1"/>
        <end position="24"/>
    </location>
</feature>
<dbReference type="PANTHER" id="PTHR43649">
    <property type="entry name" value="ARABINOSE-BINDING PROTEIN-RELATED"/>
    <property type="match status" value="1"/>
</dbReference>
<dbReference type="InterPro" id="IPR050490">
    <property type="entry name" value="Bact_solute-bd_prot1"/>
</dbReference>
<keyword evidence="3" id="KW-1185">Reference proteome</keyword>
<dbReference type="EMBL" id="FNTX01000001">
    <property type="protein sequence ID" value="SEE28738.1"/>
    <property type="molecule type" value="Genomic_DNA"/>
</dbReference>
<keyword evidence="2" id="KW-0813">Transport</keyword>
<organism evidence="2 3">
    <name type="scientific">Ruania alba</name>
    <dbReference type="NCBI Taxonomy" id="648782"/>
    <lineage>
        <taxon>Bacteria</taxon>
        <taxon>Bacillati</taxon>
        <taxon>Actinomycetota</taxon>
        <taxon>Actinomycetes</taxon>
        <taxon>Micrococcales</taxon>
        <taxon>Ruaniaceae</taxon>
        <taxon>Ruania</taxon>
    </lineage>
</organism>
<protein>
    <submittedName>
        <fullName evidence="2">Multiple sugar transport system substrate-binding protein</fullName>
    </submittedName>
</protein>
<dbReference type="Gene3D" id="3.40.190.10">
    <property type="entry name" value="Periplasmic binding protein-like II"/>
    <property type="match status" value="1"/>
</dbReference>
<dbReference type="AlphaFoldDB" id="A0A1H5HNA6"/>
<accession>A0A1H5HNA6</accession>
<dbReference type="Pfam" id="PF01547">
    <property type="entry name" value="SBP_bac_1"/>
    <property type="match status" value="1"/>
</dbReference>
<dbReference type="Proteomes" id="UP000199220">
    <property type="component" value="Unassembled WGS sequence"/>
</dbReference>
<sequence>MQSNDWSTEFLRPDDQMPAGGETSFTTSMSRRTVLGAAGALGLAGLTAACSGMSSTNDSSGGSAGTGTVRVWTVQSGPETEAFERAQLEAFGRRNPDIGVELQVLPPEQFANAMQLAFTGGEDIPDVFRHSAGQGVHLRSALERGWVRPVTEFITDEFASRFPHWVYDGASALYVDGEAYGVPRADTFANGSRMLYYNVDILERFGFSGPPETWSEFREIAAKISTDGNNAVYGTALVGANIASFQILQNLAGPQHYRDDAETPISLLTGEPAMSEPSLVETVELLQAMNRQGSFTPGWETWAPSDAIQQMASGRLGMYIFPIFHAAQLRQANPDLNLGIARPPVPDAGRSGSRAPADTVLPWWMMSAEVRDPEAAWRLMDFYGSVEYQRAGFLEEQRISIMPGVYDGIDVDQDTLAIREIAQDLVRQRPSPSRRSPEADTFYDTLVADAPRPAPAELYVNAIVTESDFAATAAEYDEAVTQLIDEKIAAGAIDSMEAFTFPDWDPLEDYEG</sequence>
<dbReference type="SUPFAM" id="SSF53850">
    <property type="entry name" value="Periplasmic binding protein-like II"/>
    <property type="match status" value="1"/>
</dbReference>
<dbReference type="PANTHER" id="PTHR43649:SF12">
    <property type="entry name" value="DIACETYLCHITOBIOSE BINDING PROTEIN DASA"/>
    <property type="match status" value="1"/>
</dbReference>
<dbReference type="STRING" id="648782.SAMN04488554_1995"/>
<proteinExistence type="predicted"/>
<dbReference type="RefSeq" id="WP_175477019.1">
    <property type="nucleotide sequence ID" value="NZ_FNTX01000001.1"/>
</dbReference>
<dbReference type="InterPro" id="IPR006059">
    <property type="entry name" value="SBP"/>
</dbReference>
<keyword evidence="2" id="KW-0762">Sugar transport</keyword>
<reference evidence="3" key="1">
    <citation type="submission" date="2016-10" db="EMBL/GenBank/DDBJ databases">
        <authorList>
            <person name="Varghese N."/>
            <person name="Submissions S."/>
        </authorList>
    </citation>
    <scope>NUCLEOTIDE SEQUENCE [LARGE SCALE GENOMIC DNA]</scope>
    <source>
        <strain evidence="3">DSM 21368</strain>
    </source>
</reference>
<name>A0A1H5HNA6_9MICO</name>
<evidence type="ECO:0000313" key="3">
    <source>
        <dbReference type="Proteomes" id="UP000199220"/>
    </source>
</evidence>
<gene>
    <name evidence="2" type="ORF">SAMN04488554_1995</name>
</gene>
<evidence type="ECO:0000256" key="1">
    <source>
        <dbReference type="SAM" id="MobiDB-lite"/>
    </source>
</evidence>